<dbReference type="Proteomes" id="UP000694727">
    <property type="component" value="Unplaced"/>
</dbReference>
<feature type="transmembrane region" description="Helical" evidence="1">
    <location>
        <begin position="12"/>
        <end position="33"/>
    </location>
</feature>
<evidence type="ECO:0000313" key="2">
    <source>
        <dbReference type="Ensembl" id="ENSSSCP00025041612.1"/>
    </source>
</evidence>
<reference evidence="2" key="1">
    <citation type="submission" date="2025-08" db="UniProtKB">
        <authorList>
            <consortium name="Ensembl"/>
        </authorList>
    </citation>
    <scope>IDENTIFICATION</scope>
</reference>
<keyword evidence="1" id="KW-1133">Transmembrane helix</keyword>
<evidence type="ECO:0000256" key="1">
    <source>
        <dbReference type="SAM" id="Phobius"/>
    </source>
</evidence>
<protein>
    <submittedName>
        <fullName evidence="2">Uncharacterized protein</fullName>
    </submittedName>
</protein>
<keyword evidence="1" id="KW-0812">Transmembrane</keyword>
<dbReference type="Ensembl" id="ENSSSCT00025094786.1">
    <property type="protein sequence ID" value="ENSSSCP00025041612.1"/>
    <property type="gene ID" value="ENSSSCG00025069012.1"/>
</dbReference>
<proteinExistence type="predicted"/>
<organism evidence="2 3">
    <name type="scientific">Sus scrofa</name>
    <name type="common">Pig</name>
    <dbReference type="NCBI Taxonomy" id="9823"/>
    <lineage>
        <taxon>Eukaryota</taxon>
        <taxon>Metazoa</taxon>
        <taxon>Chordata</taxon>
        <taxon>Craniata</taxon>
        <taxon>Vertebrata</taxon>
        <taxon>Euteleostomi</taxon>
        <taxon>Mammalia</taxon>
        <taxon>Eutheria</taxon>
        <taxon>Laurasiatheria</taxon>
        <taxon>Artiodactyla</taxon>
        <taxon>Suina</taxon>
        <taxon>Suidae</taxon>
        <taxon>Sus</taxon>
    </lineage>
</organism>
<accession>A0A8D0T4X6</accession>
<name>A0A8D0T4X6_PIG</name>
<sequence>MQKLLSLIRSHLFVFVVITLGGGSEKILLWFMSESVRPMCSSMSFILPDIIFRSFIHFEFIFVYGLRKCSTFIPLHMAVQFSQHQLFKGLSFLHCTFLPPLSYIS</sequence>
<keyword evidence="1" id="KW-0472">Membrane</keyword>
<evidence type="ECO:0000313" key="3">
    <source>
        <dbReference type="Proteomes" id="UP000694727"/>
    </source>
</evidence>
<feature type="transmembrane region" description="Helical" evidence="1">
    <location>
        <begin position="45"/>
        <end position="66"/>
    </location>
</feature>
<dbReference type="AlphaFoldDB" id="A0A8D0T4X6"/>